<dbReference type="AlphaFoldDB" id="A0A165TNU8"/>
<proteinExistence type="predicted"/>
<organism evidence="2 3">
    <name type="scientific">Daedalea quercina L-15889</name>
    <dbReference type="NCBI Taxonomy" id="1314783"/>
    <lineage>
        <taxon>Eukaryota</taxon>
        <taxon>Fungi</taxon>
        <taxon>Dikarya</taxon>
        <taxon>Basidiomycota</taxon>
        <taxon>Agaricomycotina</taxon>
        <taxon>Agaricomycetes</taxon>
        <taxon>Polyporales</taxon>
        <taxon>Fomitopsis</taxon>
    </lineage>
</organism>
<evidence type="ECO:0000259" key="1">
    <source>
        <dbReference type="Pfam" id="PF00004"/>
    </source>
</evidence>
<dbReference type="Gene3D" id="3.40.50.300">
    <property type="entry name" value="P-loop containing nucleotide triphosphate hydrolases"/>
    <property type="match status" value="1"/>
</dbReference>
<gene>
    <name evidence="2" type="ORF">DAEQUDRAFT_735072</name>
</gene>
<sequence>MLGPISPVEYADEAHYFLSFSPYNAIQGLRDTGPHQPVGSVLPARTVGESVPYIHVSREKLSFPSDTDLMSRKNLSYLALQGRPQRSVVDAYYGNTDQHIVAYATCFKYDFEENSKGQLLNMRNATTKMTQRWELRIRDIEWSKEPFDSLVLGHKQKKLCSSLVMQHTSDTPSVFINVIGGKGRGLVGLLCGNPGCGKTFTLEAVAELTHKPLYAALTPSTDIRLKRIPQIGERWKAVVLLDEFLQARDSKDISRNALVSIFFRHVEYHPGIMIFITILIQQMDSAFESRIHFCVKYPDLDRAARKVV</sequence>
<dbReference type="Pfam" id="PF00004">
    <property type="entry name" value="AAA"/>
    <property type="match status" value="1"/>
</dbReference>
<dbReference type="GO" id="GO:0016887">
    <property type="term" value="F:ATP hydrolysis activity"/>
    <property type="evidence" value="ECO:0007669"/>
    <property type="project" value="InterPro"/>
</dbReference>
<dbReference type="SUPFAM" id="SSF52540">
    <property type="entry name" value="P-loop containing nucleoside triphosphate hydrolases"/>
    <property type="match status" value="1"/>
</dbReference>
<dbReference type="GO" id="GO:0005524">
    <property type="term" value="F:ATP binding"/>
    <property type="evidence" value="ECO:0007669"/>
    <property type="project" value="InterPro"/>
</dbReference>
<dbReference type="PANTHER" id="PTHR46411:SF3">
    <property type="entry name" value="AAA+ ATPASE DOMAIN-CONTAINING PROTEIN"/>
    <property type="match status" value="1"/>
</dbReference>
<protein>
    <recommendedName>
        <fullName evidence="1">ATPase AAA-type core domain-containing protein</fullName>
    </recommendedName>
</protein>
<dbReference type="STRING" id="1314783.A0A165TNU8"/>
<evidence type="ECO:0000313" key="2">
    <source>
        <dbReference type="EMBL" id="KZT73722.1"/>
    </source>
</evidence>
<dbReference type="EMBL" id="KV429035">
    <property type="protein sequence ID" value="KZT73722.1"/>
    <property type="molecule type" value="Genomic_DNA"/>
</dbReference>
<dbReference type="InterPro" id="IPR003959">
    <property type="entry name" value="ATPase_AAA_core"/>
</dbReference>
<evidence type="ECO:0000313" key="3">
    <source>
        <dbReference type="Proteomes" id="UP000076727"/>
    </source>
</evidence>
<reference evidence="2 3" key="1">
    <citation type="journal article" date="2016" name="Mol. Biol. Evol.">
        <title>Comparative Genomics of Early-Diverging Mushroom-Forming Fungi Provides Insights into the Origins of Lignocellulose Decay Capabilities.</title>
        <authorList>
            <person name="Nagy L.G."/>
            <person name="Riley R."/>
            <person name="Tritt A."/>
            <person name="Adam C."/>
            <person name="Daum C."/>
            <person name="Floudas D."/>
            <person name="Sun H."/>
            <person name="Yadav J.S."/>
            <person name="Pangilinan J."/>
            <person name="Larsson K.H."/>
            <person name="Matsuura K."/>
            <person name="Barry K."/>
            <person name="Labutti K."/>
            <person name="Kuo R."/>
            <person name="Ohm R.A."/>
            <person name="Bhattacharya S.S."/>
            <person name="Shirouzu T."/>
            <person name="Yoshinaga Y."/>
            <person name="Martin F.M."/>
            <person name="Grigoriev I.V."/>
            <person name="Hibbett D.S."/>
        </authorList>
    </citation>
    <scope>NUCLEOTIDE SEQUENCE [LARGE SCALE GENOMIC DNA]</scope>
    <source>
        <strain evidence="2 3">L-15889</strain>
    </source>
</reference>
<dbReference type="InterPro" id="IPR027417">
    <property type="entry name" value="P-loop_NTPase"/>
</dbReference>
<keyword evidence="3" id="KW-1185">Reference proteome</keyword>
<dbReference type="Proteomes" id="UP000076727">
    <property type="component" value="Unassembled WGS sequence"/>
</dbReference>
<name>A0A165TNU8_9APHY</name>
<feature type="domain" description="ATPase AAA-type core" evidence="1">
    <location>
        <begin position="189"/>
        <end position="292"/>
    </location>
</feature>
<dbReference type="OrthoDB" id="10042665at2759"/>
<dbReference type="PANTHER" id="PTHR46411">
    <property type="entry name" value="FAMILY ATPASE, PUTATIVE-RELATED"/>
    <property type="match status" value="1"/>
</dbReference>
<accession>A0A165TNU8</accession>